<feature type="domain" description="Homeobox" evidence="7">
    <location>
        <begin position="218"/>
        <end position="278"/>
    </location>
</feature>
<reference evidence="8" key="1">
    <citation type="journal article" date="2023" name="Science">
        <title>Genome structures resolve the early diversification of teleost fishes.</title>
        <authorList>
            <person name="Parey E."/>
            <person name="Louis A."/>
            <person name="Montfort J."/>
            <person name="Bouchez O."/>
            <person name="Roques C."/>
            <person name="Iampietro C."/>
            <person name="Lluch J."/>
            <person name="Castinel A."/>
            <person name="Donnadieu C."/>
            <person name="Desvignes T."/>
            <person name="Floi Bucao C."/>
            <person name="Jouanno E."/>
            <person name="Wen M."/>
            <person name="Mejri S."/>
            <person name="Dirks R."/>
            <person name="Jansen H."/>
            <person name="Henkel C."/>
            <person name="Chen W.J."/>
            <person name="Zahm M."/>
            <person name="Cabau C."/>
            <person name="Klopp C."/>
            <person name="Thompson A.W."/>
            <person name="Robinson-Rechavi M."/>
            <person name="Braasch I."/>
            <person name="Lecointre G."/>
            <person name="Bobe J."/>
            <person name="Postlethwait J.H."/>
            <person name="Berthelot C."/>
            <person name="Roest Crollius H."/>
            <person name="Guiguen Y."/>
        </authorList>
    </citation>
    <scope>NUCLEOTIDE SEQUENCE</scope>
    <source>
        <strain evidence="8">WJC10195</strain>
    </source>
</reference>
<dbReference type="CDD" id="cd00086">
    <property type="entry name" value="homeodomain"/>
    <property type="match status" value="1"/>
</dbReference>
<dbReference type="PANTHER" id="PTHR24327">
    <property type="entry name" value="HOMEOBOX PROTEIN"/>
    <property type="match status" value="1"/>
</dbReference>
<feature type="region of interest" description="Disordered" evidence="6">
    <location>
        <begin position="115"/>
        <end position="184"/>
    </location>
</feature>
<dbReference type="PROSITE" id="PS00027">
    <property type="entry name" value="HOMEOBOX_1"/>
    <property type="match status" value="1"/>
</dbReference>
<dbReference type="Gene3D" id="1.10.10.60">
    <property type="entry name" value="Homeodomain-like"/>
    <property type="match status" value="1"/>
</dbReference>
<gene>
    <name evidence="8" type="ORF">SKAU_G00054740</name>
</gene>
<dbReference type="Pfam" id="PF00046">
    <property type="entry name" value="Homeodomain"/>
    <property type="match status" value="1"/>
</dbReference>
<evidence type="ECO:0000256" key="3">
    <source>
        <dbReference type="ARBA" id="ARBA00023242"/>
    </source>
</evidence>
<proteinExistence type="predicted"/>
<feature type="compositionally biased region" description="Polar residues" evidence="6">
    <location>
        <begin position="115"/>
        <end position="124"/>
    </location>
</feature>
<dbReference type="PROSITE" id="PS50071">
    <property type="entry name" value="HOMEOBOX_2"/>
    <property type="match status" value="1"/>
</dbReference>
<dbReference type="SUPFAM" id="SSF46689">
    <property type="entry name" value="Homeodomain-like"/>
    <property type="match status" value="1"/>
</dbReference>
<feature type="DNA-binding region" description="Homeobox" evidence="4">
    <location>
        <begin position="220"/>
        <end position="279"/>
    </location>
</feature>
<keyword evidence="1 4" id="KW-0238">DNA-binding</keyword>
<dbReference type="AlphaFoldDB" id="A0A9Q1J7Y3"/>
<evidence type="ECO:0000313" key="8">
    <source>
        <dbReference type="EMBL" id="KAJ8374894.1"/>
    </source>
</evidence>
<feature type="region of interest" description="Disordered" evidence="6">
    <location>
        <begin position="331"/>
        <end position="388"/>
    </location>
</feature>
<keyword evidence="3 4" id="KW-0539">Nucleus</keyword>
<feature type="compositionally biased region" description="Low complexity" evidence="6">
    <location>
        <begin position="58"/>
        <end position="73"/>
    </location>
</feature>
<dbReference type="InterPro" id="IPR050460">
    <property type="entry name" value="Distal-less_Homeobox_TF"/>
</dbReference>
<evidence type="ECO:0000259" key="7">
    <source>
        <dbReference type="PROSITE" id="PS50071"/>
    </source>
</evidence>
<feature type="region of interest" description="Disordered" evidence="6">
    <location>
        <begin position="196"/>
        <end position="219"/>
    </location>
</feature>
<dbReference type="PANTHER" id="PTHR24327:SF88">
    <property type="entry name" value="NANOG"/>
    <property type="match status" value="1"/>
</dbReference>
<feature type="compositionally biased region" description="Low complexity" evidence="6">
    <location>
        <begin position="367"/>
        <end position="380"/>
    </location>
</feature>
<evidence type="ECO:0000256" key="4">
    <source>
        <dbReference type="PROSITE-ProRule" id="PRU00108"/>
    </source>
</evidence>
<evidence type="ECO:0000313" key="9">
    <source>
        <dbReference type="Proteomes" id="UP001152622"/>
    </source>
</evidence>
<dbReference type="InterPro" id="IPR001356">
    <property type="entry name" value="HD"/>
</dbReference>
<comment type="caution">
    <text evidence="8">The sequence shown here is derived from an EMBL/GenBank/DDBJ whole genome shotgun (WGS) entry which is preliminary data.</text>
</comment>
<keyword evidence="2 4" id="KW-0371">Homeobox</keyword>
<sequence length="406" mass="45956">MADWKLPVSYNYNPSYHAYAYGLMYPQAPEQNHQNLGWAEAAYNHQGASGGYYSTPPQQQQQQQHQQQQQQQQHHQHQSPPRNSEEGRPTSAHFPGSVLYFADSHTQTGRLFLSHNRTQCSQRPTEIERPSSDTPSDSEAHTPDSWSSGSSREVAAQAPTSSWREAEDEDVESGSPDSSGHVSSTLTIKEEERLHAGVDQEEQPPLSMTTPQNVPAKPRKAKARTAFSEDQMTALTHRFSVQRYLTPVEMKTLAGLTGLTYKQVKTWFQNRRMKLKRHQKDTSWVSERYSDSAYRNIAPHSQFQMEAPALAQEHYSNPQFREAVFKKSPPQTPTYYHNYPGPQSPHQPPTRAHGGWNLPPSTHFEFNSNNYNNGNNSINSDDGTPVDAVESPTRMVMVHSAPQWST</sequence>
<evidence type="ECO:0000256" key="1">
    <source>
        <dbReference type="ARBA" id="ARBA00023125"/>
    </source>
</evidence>
<accession>A0A9Q1J7Y3</accession>
<protein>
    <recommendedName>
        <fullName evidence="7">Homeobox domain-containing protein</fullName>
    </recommendedName>
</protein>
<name>A0A9Q1J7Y3_SYNKA</name>
<dbReference type="GO" id="GO:0000978">
    <property type="term" value="F:RNA polymerase II cis-regulatory region sequence-specific DNA binding"/>
    <property type="evidence" value="ECO:0007669"/>
    <property type="project" value="TreeGrafter"/>
</dbReference>
<dbReference type="EMBL" id="JAINUF010000002">
    <property type="protein sequence ID" value="KAJ8374894.1"/>
    <property type="molecule type" value="Genomic_DNA"/>
</dbReference>
<dbReference type="GO" id="GO:0000981">
    <property type="term" value="F:DNA-binding transcription factor activity, RNA polymerase II-specific"/>
    <property type="evidence" value="ECO:0007669"/>
    <property type="project" value="InterPro"/>
</dbReference>
<dbReference type="GO" id="GO:0005634">
    <property type="term" value="C:nucleus"/>
    <property type="evidence" value="ECO:0007669"/>
    <property type="project" value="UniProtKB-SubCell"/>
</dbReference>
<evidence type="ECO:0000256" key="5">
    <source>
        <dbReference type="RuleBase" id="RU000682"/>
    </source>
</evidence>
<dbReference type="Proteomes" id="UP001152622">
    <property type="component" value="Chromosome 2"/>
</dbReference>
<feature type="region of interest" description="Disordered" evidence="6">
    <location>
        <begin position="48"/>
        <end position="96"/>
    </location>
</feature>
<dbReference type="InterPro" id="IPR017970">
    <property type="entry name" value="Homeobox_CS"/>
</dbReference>
<keyword evidence="9" id="KW-1185">Reference proteome</keyword>
<dbReference type="InterPro" id="IPR009057">
    <property type="entry name" value="Homeodomain-like_sf"/>
</dbReference>
<comment type="subcellular location">
    <subcellularLocation>
        <location evidence="4 5">Nucleus</location>
    </subcellularLocation>
</comment>
<dbReference type="OrthoDB" id="6159439at2759"/>
<organism evidence="8 9">
    <name type="scientific">Synaphobranchus kaupii</name>
    <name type="common">Kaup's arrowtooth eel</name>
    <dbReference type="NCBI Taxonomy" id="118154"/>
    <lineage>
        <taxon>Eukaryota</taxon>
        <taxon>Metazoa</taxon>
        <taxon>Chordata</taxon>
        <taxon>Craniata</taxon>
        <taxon>Vertebrata</taxon>
        <taxon>Euteleostomi</taxon>
        <taxon>Actinopterygii</taxon>
        <taxon>Neopterygii</taxon>
        <taxon>Teleostei</taxon>
        <taxon>Anguilliformes</taxon>
        <taxon>Synaphobranchidae</taxon>
        <taxon>Synaphobranchus</taxon>
    </lineage>
</organism>
<dbReference type="SMART" id="SM00389">
    <property type="entry name" value="HOX"/>
    <property type="match status" value="1"/>
</dbReference>
<evidence type="ECO:0000256" key="6">
    <source>
        <dbReference type="SAM" id="MobiDB-lite"/>
    </source>
</evidence>
<evidence type="ECO:0000256" key="2">
    <source>
        <dbReference type="ARBA" id="ARBA00023155"/>
    </source>
</evidence>
<feature type="compositionally biased region" description="Low complexity" evidence="6">
    <location>
        <begin position="173"/>
        <end position="184"/>
    </location>
</feature>